<feature type="compositionally biased region" description="Gly residues" evidence="7">
    <location>
        <begin position="922"/>
        <end position="934"/>
    </location>
</feature>
<dbReference type="Gene3D" id="6.10.140.1150">
    <property type="match status" value="1"/>
</dbReference>
<evidence type="ECO:0000256" key="1">
    <source>
        <dbReference type="ARBA" id="ARBA00004123"/>
    </source>
</evidence>
<evidence type="ECO:0000256" key="6">
    <source>
        <dbReference type="RuleBase" id="RU003844"/>
    </source>
</evidence>
<evidence type="ECO:0000313" key="11">
    <source>
        <dbReference type="Proteomes" id="UP000789375"/>
    </source>
</evidence>
<accession>A0A9N8WT04</accession>
<dbReference type="Pfam" id="PF01237">
    <property type="entry name" value="Oxysterol_BP"/>
    <property type="match status" value="1"/>
</dbReference>
<dbReference type="PANTHER" id="PTHR14212:SF0">
    <property type="entry name" value="U4_U6 SMALL NUCLEAR RIBONUCLEOPROTEIN PRP3"/>
    <property type="match status" value="1"/>
</dbReference>
<evidence type="ECO:0000256" key="5">
    <source>
        <dbReference type="ARBA" id="ARBA00023242"/>
    </source>
</evidence>
<feature type="region of interest" description="Disordered" evidence="7">
    <location>
        <begin position="603"/>
        <end position="626"/>
    </location>
</feature>
<dbReference type="Gene3D" id="1.10.287.2720">
    <property type="match status" value="1"/>
</dbReference>
<feature type="compositionally biased region" description="Polar residues" evidence="7">
    <location>
        <begin position="421"/>
        <end position="440"/>
    </location>
</feature>
<dbReference type="InterPro" id="IPR037239">
    <property type="entry name" value="OSBP_sf"/>
</dbReference>
<evidence type="ECO:0000256" key="4">
    <source>
        <dbReference type="ARBA" id="ARBA00023187"/>
    </source>
</evidence>
<name>A0A9N8WT04_FUNMO</name>
<evidence type="ECO:0000256" key="2">
    <source>
        <dbReference type="ARBA" id="ARBA00008842"/>
    </source>
</evidence>
<dbReference type="Pfam" id="PF06544">
    <property type="entry name" value="Prp3_C"/>
    <property type="match status" value="1"/>
</dbReference>
<feature type="region of interest" description="Disordered" evidence="7">
    <location>
        <begin position="920"/>
        <end position="944"/>
    </location>
</feature>
<evidence type="ECO:0000313" key="10">
    <source>
        <dbReference type="EMBL" id="CAG8492523.1"/>
    </source>
</evidence>
<dbReference type="CDD" id="cd24162">
    <property type="entry name" value="Prp3_C"/>
    <property type="match status" value="1"/>
</dbReference>
<dbReference type="InterPro" id="IPR027104">
    <property type="entry name" value="Prp3"/>
</dbReference>
<dbReference type="InterPro" id="IPR010541">
    <property type="entry name" value="Prp3_C"/>
</dbReference>
<feature type="region of interest" description="Disordered" evidence="7">
    <location>
        <begin position="398"/>
        <end position="442"/>
    </location>
</feature>
<keyword evidence="4" id="KW-0508">mRNA splicing</keyword>
<reference evidence="10" key="1">
    <citation type="submission" date="2021-06" db="EMBL/GenBank/DDBJ databases">
        <authorList>
            <person name="Kallberg Y."/>
            <person name="Tangrot J."/>
            <person name="Rosling A."/>
        </authorList>
    </citation>
    <scope>NUCLEOTIDE SEQUENCE</scope>
    <source>
        <strain evidence="10">87-6 pot B 2015</strain>
    </source>
</reference>
<feature type="compositionally biased region" description="Polar residues" evidence="7">
    <location>
        <begin position="603"/>
        <end position="619"/>
    </location>
</feature>
<feature type="region of interest" description="Disordered" evidence="7">
    <location>
        <begin position="804"/>
        <end position="844"/>
    </location>
</feature>
<dbReference type="PANTHER" id="PTHR14212">
    <property type="entry name" value="U4/U6-ASSOCIATED RNA SPLICING FACTOR-RELATED"/>
    <property type="match status" value="1"/>
</dbReference>
<dbReference type="EMBL" id="CAJVPP010000547">
    <property type="protein sequence ID" value="CAG8492523.1"/>
    <property type="molecule type" value="Genomic_DNA"/>
</dbReference>
<dbReference type="GO" id="GO:0000398">
    <property type="term" value="P:mRNA splicing, via spliceosome"/>
    <property type="evidence" value="ECO:0007669"/>
    <property type="project" value="InterPro"/>
</dbReference>
<feature type="compositionally biased region" description="Low complexity" evidence="7">
    <location>
        <begin position="485"/>
        <end position="499"/>
    </location>
</feature>
<dbReference type="GO" id="GO:0046540">
    <property type="term" value="C:U4/U6 x U5 tri-snRNP complex"/>
    <property type="evidence" value="ECO:0007669"/>
    <property type="project" value="InterPro"/>
</dbReference>
<gene>
    <name evidence="10" type="ORF">FMOSSE_LOCUS3611</name>
</gene>
<dbReference type="PROSITE" id="PS01013">
    <property type="entry name" value="OSBP"/>
    <property type="match status" value="1"/>
</dbReference>
<organism evidence="10 11">
    <name type="scientific">Funneliformis mosseae</name>
    <name type="common">Endomycorrhizal fungus</name>
    <name type="synonym">Glomus mosseae</name>
    <dbReference type="NCBI Taxonomy" id="27381"/>
    <lineage>
        <taxon>Eukaryota</taxon>
        <taxon>Fungi</taxon>
        <taxon>Fungi incertae sedis</taxon>
        <taxon>Mucoromycota</taxon>
        <taxon>Glomeromycotina</taxon>
        <taxon>Glomeromycetes</taxon>
        <taxon>Glomerales</taxon>
        <taxon>Glomeraceae</taxon>
        <taxon>Funneliformis</taxon>
    </lineage>
</organism>
<dbReference type="InterPro" id="IPR013881">
    <property type="entry name" value="Pre-mRNA_splic_Prp3_dom"/>
</dbReference>
<protein>
    <submittedName>
        <fullName evidence="10">6125_t:CDS:1</fullName>
    </submittedName>
</protein>
<dbReference type="InterPro" id="IPR000648">
    <property type="entry name" value="Oxysterol-bd"/>
</dbReference>
<dbReference type="GO" id="GO:0008289">
    <property type="term" value="F:lipid binding"/>
    <property type="evidence" value="ECO:0007669"/>
    <property type="project" value="InterPro"/>
</dbReference>
<dbReference type="SUPFAM" id="SSF144000">
    <property type="entry name" value="Oxysterol-binding protein-like"/>
    <property type="match status" value="1"/>
</dbReference>
<sequence>MSSDGTNNDVDIQVPESKKSEFSGFLKTLSTFTGDIYSLTCPSFLLSGTSTLEYGQYWADYPEYFAAISEPTKEVERAVAVLKWFISTLYGSFASRKDKDKIEKKPFNPILGEQFLARWDDRNGCGETILFSEQVSHHPPISAVYLENKKAGVSAIGHTGQKSQFRATAARIDVTQVGHIIIHLRDHPEKYLITLPSLQILGLWKGAPYVELSGHSVIQSKNFNIVIEFSGKGWLSGEKHTFNGVIRKNGSKEPLYTAFGNWSGKSTLENHLTQEKTIFLDIEGTKRANPIIASEDDQNPLESRKLWKHVAKAINEGDFSTASRLKGEIEQRQRDKVKRGENTSLQYFNWIETDQVFLSLNELINSKYQVDDKYKETGSWSNFFSKVDFKKMERKRTRPANVFGDDDEPSSQEPENKKIRSSGTGVPSYRPTPSDSSLQNAAPRPDQIKAMIAQKKAQLEAMAASLRPSQPRPPSISVNSAVLPSSTSTSITTSASNSSQNNFMSSGIDPDLQRKILEAKERVKVNLAKANPYLPSTSSLAKAADDSSKAKGGLKVEAHPALLLDQSGKLDLKRVAALIPKPNFATVKANQRASPATLKQETKVLSTPSEELNDMSQNPYFDPRAGFVAPQRRGRKKFKFIQRGKYESMGTQMRAQAKLEKLKEEIAQSVKKAGMEAELDSSDKAIKKEPPPALEWWDAHLLPNKTYNDIDAGLVKIDDEDSLISWFVQHPIPIEPPGDKGPPPPKPLMLTKKEQKKLRKQRRLELQKEKQDKIRLGLLPPDQPKVKMSNLMRVLTNEAIQDPTKAEAQVRKEMQKRQETHLKTNEERKLTEEQRKEKRQKKLEEDAKKGTVVCVFKVNDLSHPKMKFKVDTNAQQLGLTGTVIINPNFSVIMVEGGPKGIKYYKRLMLRRIDWSDTTRLGDGSGTGVSGGGNEQGEDEQMMEPPKENKCVLIWQGEVKDRGFKGFWFKTCPTEKTAKDYLKKHKAEHYWDLASKYVDDGLELPVL</sequence>
<comment type="similarity">
    <text evidence="2 6">Belongs to the OSBP family.</text>
</comment>
<proteinExistence type="inferred from homology"/>
<evidence type="ECO:0000256" key="3">
    <source>
        <dbReference type="ARBA" id="ARBA00022664"/>
    </source>
</evidence>
<dbReference type="InterPro" id="IPR018494">
    <property type="entry name" value="Oxysterol-bd_CS"/>
</dbReference>
<keyword evidence="5" id="KW-0539">Nucleus</keyword>
<keyword evidence="11" id="KW-1185">Reference proteome</keyword>
<comment type="caution">
    <text evidence="10">The sequence shown here is derived from an EMBL/GenBank/DDBJ whole genome shotgun (WGS) entry which is preliminary data.</text>
</comment>
<feature type="domain" description="Pre-mRNA-splicing factor 3" evidence="9">
    <location>
        <begin position="618"/>
        <end position="831"/>
    </location>
</feature>
<feature type="domain" description="Small nuclear ribonucleoprotein Prp3 C-terminal" evidence="8">
    <location>
        <begin position="854"/>
        <end position="993"/>
    </location>
</feature>
<evidence type="ECO:0000259" key="9">
    <source>
        <dbReference type="Pfam" id="PF08572"/>
    </source>
</evidence>
<dbReference type="Proteomes" id="UP000789375">
    <property type="component" value="Unassembled WGS sequence"/>
</dbReference>
<dbReference type="Pfam" id="PF08572">
    <property type="entry name" value="PRP3"/>
    <property type="match status" value="1"/>
</dbReference>
<dbReference type="Gene3D" id="2.40.160.120">
    <property type="match status" value="1"/>
</dbReference>
<keyword evidence="3" id="KW-0507">mRNA processing</keyword>
<comment type="subcellular location">
    <subcellularLocation>
        <location evidence="1">Nucleus</location>
    </subcellularLocation>
</comment>
<dbReference type="AlphaFoldDB" id="A0A9N8WT04"/>
<evidence type="ECO:0000259" key="8">
    <source>
        <dbReference type="Pfam" id="PF06544"/>
    </source>
</evidence>
<evidence type="ECO:0000256" key="7">
    <source>
        <dbReference type="SAM" id="MobiDB-lite"/>
    </source>
</evidence>
<feature type="region of interest" description="Disordered" evidence="7">
    <location>
        <begin position="461"/>
        <end position="507"/>
    </location>
</feature>